<evidence type="ECO:0000256" key="4">
    <source>
        <dbReference type="ARBA" id="ARBA00012305"/>
    </source>
</evidence>
<dbReference type="PROSITE" id="PS00781">
    <property type="entry name" value="PEPCASE_1"/>
    <property type="match status" value="1"/>
</dbReference>
<dbReference type="GO" id="GO:0005829">
    <property type="term" value="C:cytosol"/>
    <property type="evidence" value="ECO:0007669"/>
    <property type="project" value="TreeGrafter"/>
</dbReference>
<feature type="active site" evidence="10 12">
    <location>
        <position position="604"/>
    </location>
</feature>
<dbReference type="AlphaFoldDB" id="A0A9X3LK40"/>
<evidence type="ECO:0000256" key="5">
    <source>
        <dbReference type="ARBA" id="ARBA00022419"/>
    </source>
</evidence>
<dbReference type="InterPro" id="IPR021135">
    <property type="entry name" value="PEP_COase"/>
</dbReference>
<evidence type="ECO:0000313" key="13">
    <source>
        <dbReference type="EMBL" id="MCZ9289081.1"/>
    </source>
</evidence>
<name>A0A9X3LK40_9CORY</name>
<feature type="active site" evidence="10 11">
    <location>
        <position position="160"/>
    </location>
</feature>
<reference evidence="13" key="1">
    <citation type="submission" date="2022-02" db="EMBL/GenBank/DDBJ databases">
        <title>Corynebacterium sp. from urogenital microbiome.</title>
        <authorList>
            <person name="Cappelli E.A."/>
            <person name="Ribeiro T.G."/>
            <person name="Peixe L."/>
        </authorList>
    </citation>
    <scope>NUCLEOTIDE SEQUENCE</scope>
    <source>
        <strain evidence="13">C8Ua_174</strain>
    </source>
</reference>
<dbReference type="PANTHER" id="PTHR30523">
    <property type="entry name" value="PHOSPHOENOLPYRUVATE CARBOXYLASE"/>
    <property type="match status" value="1"/>
</dbReference>
<dbReference type="PANTHER" id="PTHR30523:SF6">
    <property type="entry name" value="PHOSPHOENOLPYRUVATE CARBOXYLASE"/>
    <property type="match status" value="1"/>
</dbReference>
<dbReference type="SUPFAM" id="SSF51621">
    <property type="entry name" value="Phosphoenolpyruvate/pyruvate domain"/>
    <property type="match status" value="1"/>
</dbReference>
<dbReference type="InterPro" id="IPR018129">
    <property type="entry name" value="PEP_COase_Lys_AS"/>
</dbReference>
<dbReference type="HAMAP" id="MF_00595">
    <property type="entry name" value="PEPcase_type1"/>
    <property type="match status" value="1"/>
</dbReference>
<evidence type="ECO:0000256" key="12">
    <source>
        <dbReference type="PROSITE-ProRule" id="PRU10112"/>
    </source>
</evidence>
<sequence>MSKDTIRGTAIPVAPEEIAHPEISPTVRDDTRYLGRILGEVIREQEGDYTFNLIENTRSAAFDLRYGEMPIEELAEQFNKLPTEKALPVIRAFSHFALMANLAEDLYVERVRDLEEDRGNTAPRSTLAYTWQELHNREVPGEKVAETMANALVAPVLTAHPTETRRRTVFDVQTDIMKMMRRRARVLKELKLNPDSVRSARQLAEIELVIRRRMTLLWQTSLIRSVRPRIEDEIKVGLRYYGISLLSEIPAINRRVNEHMKEQYGDAVPRTAVVRPGSWIGGDHDGNPYVTAETVGIATTFAARTIFDHYQKTIYALEHELSLSSKFIDTTEALEQLADRGRNDVPSRVDEPFRRALHGMRGRVAATAKHTLGEPVVSGGIHKGHEPYANPTELLADIDTVDQALRHSMDDLLADHTLADLREAVETFGFNLYSLDLRQNSESFENVLTEVFARAGVAENYAELDEDVKVELLLTELASPRPLSDPEAEWSEETARELGIFRAAAKAAKKFGAEVVPHCIISMASSVSDVIEPMILLKEVGLIQANGEHPQGSVDIIPLFETIDDLAGGADIMRQLWQLPLYRNYVAGRGDIQEIMLGYSDSNKDGGYFAANWALYDAELALVEASREAGLFLRLFHGRGGTVGRGGGPSYDAILAQPKGAVQGAVRITEQGEIISAKYGDPANASRNLEALVAATLEASLLPVDDLDDPDVAFETMRQIAEESRKAYSALMHEDPGFIEYFTTSTPLAEIGSLNIGSRPSSRKQTTAVSDLRAIPWVLSWSQSRVMLPGWFGVGSALKRWIEDGSSVSGDATSRLNYLRELHRRWPFFDSVLSNMAQVMSKADLSIAQLYSELVGDREAAERIFGVIVEEYKLTVEMFLQITERETLLADNPELVSSVRNRFPYLVPLNLLQVELLRRFRAGDDSDSVRSGIQLTMNGLATALRNSG</sequence>
<evidence type="ECO:0000313" key="14">
    <source>
        <dbReference type="Proteomes" id="UP001146469"/>
    </source>
</evidence>
<evidence type="ECO:0000256" key="10">
    <source>
        <dbReference type="HAMAP-Rule" id="MF_00595"/>
    </source>
</evidence>
<keyword evidence="7 10" id="KW-0456">Lyase</keyword>
<dbReference type="GO" id="GO:0006099">
    <property type="term" value="P:tricarboxylic acid cycle"/>
    <property type="evidence" value="ECO:0007669"/>
    <property type="project" value="InterPro"/>
</dbReference>
<dbReference type="PROSITE" id="PS00393">
    <property type="entry name" value="PEPCASE_2"/>
    <property type="match status" value="1"/>
</dbReference>
<comment type="function">
    <text evidence="2 10">Forms oxaloacetate, a four-carbon dicarboxylic acid source for the tricarboxylic acid cycle.</text>
</comment>
<evidence type="ECO:0000256" key="8">
    <source>
        <dbReference type="ARBA" id="ARBA00023300"/>
    </source>
</evidence>
<evidence type="ECO:0000256" key="2">
    <source>
        <dbReference type="ARBA" id="ARBA00003670"/>
    </source>
</evidence>
<dbReference type="InterPro" id="IPR022805">
    <property type="entry name" value="PEP_COase_bac/pln-type"/>
</dbReference>
<dbReference type="RefSeq" id="WP_269944137.1">
    <property type="nucleotide sequence ID" value="NZ_JAKMUT010000002.1"/>
</dbReference>
<evidence type="ECO:0000256" key="3">
    <source>
        <dbReference type="ARBA" id="ARBA00008346"/>
    </source>
</evidence>
<dbReference type="InterPro" id="IPR033129">
    <property type="entry name" value="PEPCASE_His_AS"/>
</dbReference>
<dbReference type="EMBL" id="JAKMUT010000002">
    <property type="protein sequence ID" value="MCZ9289081.1"/>
    <property type="molecule type" value="Genomic_DNA"/>
</dbReference>
<organism evidence="13 14">
    <name type="scientific">Corynebacterium evansiae</name>
    <dbReference type="NCBI Taxonomy" id="2913499"/>
    <lineage>
        <taxon>Bacteria</taxon>
        <taxon>Bacillati</taxon>
        <taxon>Actinomycetota</taxon>
        <taxon>Actinomycetes</taxon>
        <taxon>Mycobacteriales</taxon>
        <taxon>Corynebacteriaceae</taxon>
        <taxon>Corynebacterium</taxon>
    </lineage>
</organism>
<keyword evidence="6 10" id="KW-0460">Magnesium</keyword>
<evidence type="ECO:0000256" key="1">
    <source>
        <dbReference type="ARBA" id="ARBA00001946"/>
    </source>
</evidence>
<dbReference type="Gene3D" id="1.20.1440.90">
    <property type="entry name" value="Phosphoenolpyruvate/pyruvate domain"/>
    <property type="match status" value="1"/>
</dbReference>
<dbReference type="PRINTS" id="PR00150">
    <property type="entry name" value="PEPCARBXLASE"/>
</dbReference>
<comment type="catalytic activity">
    <reaction evidence="9 10">
        <text>oxaloacetate + phosphate = phosphoenolpyruvate + hydrogencarbonate</text>
        <dbReference type="Rhea" id="RHEA:28370"/>
        <dbReference type="ChEBI" id="CHEBI:16452"/>
        <dbReference type="ChEBI" id="CHEBI:17544"/>
        <dbReference type="ChEBI" id="CHEBI:43474"/>
        <dbReference type="ChEBI" id="CHEBI:58702"/>
        <dbReference type="EC" id="4.1.1.31"/>
    </reaction>
</comment>
<dbReference type="GO" id="GO:0006107">
    <property type="term" value="P:oxaloacetate metabolic process"/>
    <property type="evidence" value="ECO:0007669"/>
    <property type="project" value="UniProtKB-UniRule"/>
</dbReference>
<comment type="subunit">
    <text evidence="10">Homotetramer.</text>
</comment>
<comment type="cofactor">
    <cofactor evidence="1 10">
        <name>Mg(2+)</name>
        <dbReference type="ChEBI" id="CHEBI:18420"/>
    </cofactor>
</comment>
<protein>
    <recommendedName>
        <fullName evidence="5 10">Phosphoenolpyruvate carboxylase</fullName>
        <shortName evidence="10">PEPC</shortName>
        <shortName evidence="10">PEPCase</shortName>
        <ecNumber evidence="4 10">4.1.1.31</ecNumber>
    </recommendedName>
</protein>
<comment type="similarity">
    <text evidence="3 10">Belongs to the PEPCase type 1 family.</text>
</comment>
<dbReference type="GO" id="GO:0000287">
    <property type="term" value="F:magnesium ion binding"/>
    <property type="evidence" value="ECO:0007669"/>
    <property type="project" value="UniProtKB-UniRule"/>
</dbReference>
<dbReference type="Proteomes" id="UP001146469">
    <property type="component" value="Unassembled WGS sequence"/>
</dbReference>
<evidence type="ECO:0000256" key="11">
    <source>
        <dbReference type="PROSITE-ProRule" id="PRU10111"/>
    </source>
</evidence>
<keyword evidence="8 10" id="KW-0120">Carbon dioxide fixation</keyword>
<evidence type="ECO:0000256" key="7">
    <source>
        <dbReference type="ARBA" id="ARBA00023239"/>
    </source>
</evidence>
<dbReference type="NCBIfam" id="NF000584">
    <property type="entry name" value="PRK00009.1"/>
    <property type="match status" value="1"/>
</dbReference>
<proteinExistence type="inferred from homology"/>
<evidence type="ECO:0000256" key="6">
    <source>
        <dbReference type="ARBA" id="ARBA00022842"/>
    </source>
</evidence>
<dbReference type="GO" id="GO:0008964">
    <property type="term" value="F:phosphoenolpyruvate carboxylase activity"/>
    <property type="evidence" value="ECO:0007669"/>
    <property type="project" value="UniProtKB-UniRule"/>
</dbReference>
<dbReference type="Pfam" id="PF00311">
    <property type="entry name" value="PEPcase"/>
    <property type="match status" value="1"/>
</dbReference>
<gene>
    <name evidence="10 13" type="primary">ppc</name>
    <name evidence="13" type="ORF">L8V00_02490</name>
</gene>
<evidence type="ECO:0000256" key="9">
    <source>
        <dbReference type="ARBA" id="ARBA00048995"/>
    </source>
</evidence>
<dbReference type="GO" id="GO:0015977">
    <property type="term" value="P:carbon fixation"/>
    <property type="evidence" value="ECO:0007669"/>
    <property type="project" value="UniProtKB-UniRule"/>
</dbReference>
<comment type="caution">
    <text evidence="13">The sequence shown here is derived from an EMBL/GenBank/DDBJ whole genome shotgun (WGS) entry which is preliminary data.</text>
</comment>
<accession>A0A9X3LK40</accession>
<keyword evidence="14" id="KW-1185">Reference proteome</keyword>
<dbReference type="EC" id="4.1.1.31" evidence="4 10"/>
<dbReference type="InterPro" id="IPR015813">
    <property type="entry name" value="Pyrv/PenolPyrv_kinase-like_dom"/>
</dbReference>